<sequence>VFLKRFQAVAFAHAPDLEAKFNRYCYLHARKIIDKHGWESATPITKSNYSGFIRTCAVHLLAMARRNDVDAQKMVLEGFNLLRMKGVEQYPHCGLLWAVVTQQRIGVTLLQGELIKLLVKAKQKFQIPEHDQIAKYGSVQSQLAFAIGAADICIT</sequence>
<dbReference type="AlphaFoldDB" id="A0AAN5C200"/>
<name>A0AAN5C200_9BILA</name>
<dbReference type="Proteomes" id="UP001328107">
    <property type="component" value="Unassembled WGS sequence"/>
</dbReference>
<accession>A0AAN5C200</accession>
<protein>
    <submittedName>
        <fullName evidence="1">Uncharacterized protein</fullName>
    </submittedName>
</protein>
<gene>
    <name evidence="1" type="ORF">PMAYCL1PPCAC_04128</name>
</gene>
<comment type="caution">
    <text evidence="1">The sequence shown here is derived from an EMBL/GenBank/DDBJ whole genome shotgun (WGS) entry which is preliminary data.</text>
</comment>
<keyword evidence="2" id="KW-1185">Reference proteome</keyword>
<organism evidence="1 2">
    <name type="scientific">Pristionchus mayeri</name>
    <dbReference type="NCBI Taxonomy" id="1317129"/>
    <lineage>
        <taxon>Eukaryota</taxon>
        <taxon>Metazoa</taxon>
        <taxon>Ecdysozoa</taxon>
        <taxon>Nematoda</taxon>
        <taxon>Chromadorea</taxon>
        <taxon>Rhabditida</taxon>
        <taxon>Rhabditina</taxon>
        <taxon>Diplogasteromorpha</taxon>
        <taxon>Diplogasteroidea</taxon>
        <taxon>Neodiplogasteridae</taxon>
        <taxon>Pristionchus</taxon>
    </lineage>
</organism>
<reference evidence="2" key="1">
    <citation type="submission" date="2022-10" db="EMBL/GenBank/DDBJ databases">
        <title>Genome assembly of Pristionchus species.</title>
        <authorList>
            <person name="Yoshida K."/>
            <person name="Sommer R.J."/>
        </authorList>
    </citation>
    <scope>NUCLEOTIDE SEQUENCE [LARGE SCALE GENOMIC DNA]</scope>
    <source>
        <strain evidence="2">RS5460</strain>
    </source>
</reference>
<feature type="non-terminal residue" evidence="1">
    <location>
        <position position="155"/>
    </location>
</feature>
<feature type="non-terminal residue" evidence="1">
    <location>
        <position position="1"/>
    </location>
</feature>
<dbReference type="EMBL" id="BTRK01000001">
    <property type="protein sequence ID" value="GMR33933.1"/>
    <property type="molecule type" value="Genomic_DNA"/>
</dbReference>
<evidence type="ECO:0000313" key="1">
    <source>
        <dbReference type="EMBL" id="GMR33933.1"/>
    </source>
</evidence>
<proteinExistence type="predicted"/>
<evidence type="ECO:0000313" key="2">
    <source>
        <dbReference type="Proteomes" id="UP001328107"/>
    </source>
</evidence>